<feature type="transmembrane region" description="Helical" evidence="7">
    <location>
        <begin position="313"/>
        <end position="330"/>
    </location>
</feature>
<dbReference type="InterPro" id="IPR020846">
    <property type="entry name" value="MFS_dom"/>
</dbReference>
<dbReference type="PANTHER" id="PTHR23517">
    <property type="entry name" value="RESISTANCE PROTEIN MDTM, PUTATIVE-RELATED-RELATED"/>
    <property type="match status" value="1"/>
</dbReference>
<feature type="transmembrane region" description="Helical" evidence="7">
    <location>
        <begin position="261"/>
        <end position="280"/>
    </location>
</feature>
<dbReference type="GO" id="GO:0022857">
    <property type="term" value="F:transmembrane transporter activity"/>
    <property type="evidence" value="ECO:0007669"/>
    <property type="project" value="InterPro"/>
</dbReference>
<evidence type="ECO:0000256" key="1">
    <source>
        <dbReference type="ARBA" id="ARBA00004651"/>
    </source>
</evidence>
<evidence type="ECO:0000313" key="9">
    <source>
        <dbReference type="EMBL" id="VFK13237.1"/>
    </source>
</evidence>
<feature type="transmembrane region" description="Helical" evidence="7">
    <location>
        <begin position="379"/>
        <end position="398"/>
    </location>
</feature>
<dbReference type="EMBL" id="CAADFM010000084">
    <property type="protein sequence ID" value="VFK13237.1"/>
    <property type="molecule type" value="Genomic_DNA"/>
</dbReference>
<feature type="transmembrane region" description="Helical" evidence="7">
    <location>
        <begin position="147"/>
        <end position="166"/>
    </location>
</feature>
<feature type="transmembrane region" description="Helical" evidence="7">
    <location>
        <begin position="351"/>
        <end position="373"/>
    </location>
</feature>
<gene>
    <name evidence="9" type="ORF">BECKLPF1236A_GA0070988_1008411</name>
    <name evidence="10" type="ORF">BECKLPF1236C_GA0070990_1001323</name>
</gene>
<dbReference type="EMBL" id="CAADFP010000013">
    <property type="protein sequence ID" value="VFK24471.1"/>
    <property type="molecule type" value="Genomic_DNA"/>
</dbReference>
<keyword evidence="3" id="KW-1003">Cell membrane</keyword>
<dbReference type="InterPro" id="IPR036259">
    <property type="entry name" value="MFS_trans_sf"/>
</dbReference>
<comment type="subcellular location">
    <subcellularLocation>
        <location evidence="1">Cell membrane</location>
        <topology evidence="1">Multi-pass membrane protein</topology>
    </subcellularLocation>
</comment>
<proteinExistence type="predicted"/>
<evidence type="ECO:0000256" key="7">
    <source>
        <dbReference type="SAM" id="Phobius"/>
    </source>
</evidence>
<keyword evidence="6 7" id="KW-0472">Membrane</keyword>
<feature type="transmembrane region" description="Helical" evidence="7">
    <location>
        <begin position="115"/>
        <end position="135"/>
    </location>
</feature>
<evidence type="ECO:0000313" key="10">
    <source>
        <dbReference type="EMBL" id="VFK24471.1"/>
    </source>
</evidence>
<organism evidence="9">
    <name type="scientific">Candidatus Kentrum sp. LPFa</name>
    <dbReference type="NCBI Taxonomy" id="2126335"/>
    <lineage>
        <taxon>Bacteria</taxon>
        <taxon>Pseudomonadati</taxon>
        <taxon>Pseudomonadota</taxon>
        <taxon>Gammaproteobacteria</taxon>
        <taxon>Candidatus Kentrum</taxon>
    </lineage>
</organism>
<evidence type="ECO:0000256" key="5">
    <source>
        <dbReference type="ARBA" id="ARBA00022989"/>
    </source>
</evidence>
<dbReference type="PANTHER" id="PTHR23517:SF2">
    <property type="entry name" value="MULTIDRUG RESISTANCE PROTEIN MDTH"/>
    <property type="match status" value="1"/>
</dbReference>
<dbReference type="CDD" id="cd17472">
    <property type="entry name" value="MFS_YajR_like"/>
    <property type="match status" value="1"/>
</dbReference>
<dbReference type="InterPro" id="IPR050171">
    <property type="entry name" value="MFS_Transporters"/>
</dbReference>
<dbReference type="AlphaFoldDB" id="A0A450W881"/>
<feature type="transmembrane region" description="Helical" evidence="7">
    <location>
        <begin position="91"/>
        <end position="109"/>
    </location>
</feature>
<evidence type="ECO:0000256" key="2">
    <source>
        <dbReference type="ARBA" id="ARBA00022448"/>
    </source>
</evidence>
<dbReference type="GO" id="GO:0005886">
    <property type="term" value="C:plasma membrane"/>
    <property type="evidence" value="ECO:0007669"/>
    <property type="project" value="UniProtKB-SubCell"/>
</dbReference>
<dbReference type="Gene3D" id="1.20.1250.20">
    <property type="entry name" value="MFS general substrate transporter like domains"/>
    <property type="match status" value="1"/>
</dbReference>
<feature type="transmembrane region" description="Helical" evidence="7">
    <location>
        <begin position="23"/>
        <end position="47"/>
    </location>
</feature>
<feature type="transmembrane region" description="Helical" evidence="7">
    <location>
        <begin position="230"/>
        <end position="249"/>
    </location>
</feature>
<evidence type="ECO:0000256" key="3">
    <source>
        <dbReference type="ARBA" id="ARBA00022475"/>
    </source>
</evidence>
<dbReference type="PROSITE" id="PS50850">
    <property type="entry name" value="MFS"/>
    <property type="match status" value="1"/>
</dbReference>
<evidence type="ECO:0000256" key="4">
    <source>
        <dbReference type="ARBA" id="ARBA00022692"/>
    </source>
</evidence>
<protein>
    <submittedName>
        <fullName evidence="9">Predicted arabinose efflux permease, MFS family</fullName>
    </submittedName>
</protein>
<accession>A0A450W881</accession>
<dbReference type="InterPro" id="IPR011701">
    <property type="entry name" value="MFS"/>
</dbReference>
<keyword evidence="2" id="KW-0813">Transport</keyword>
<name>A0A450W881_9GAMM</name>
<keyword evidence="4 7" id="KW-0812">Transmembrane</keyword>
<feature type="transmembrane region" description="Helical" evidence="7">
    <location>
        <begin position="287"/>
        <end position="307"/>
    </location>
</feature>
<feature type="transmembrane region" description="Helical" evidence="7">
    <location>
        <begin position="178"/>
        <end position="197"/>
    </location>
</feature>
<reference evidence="9" key="1">
    <citation type="submission" date="2019-02" db="EMBL/GenBank/DDBJ databases">
        <authorList>
            <person name="Gruber-Vodicka R. H."/>
            <person name="Seah K. B. B."/>
        </authorList>
    </citation>
    <scope>NUCLEOTIDE SEQUENCE</scope>
    <source>
        <strain evidence="9">BECK_S312</strain>
        <strain evidence="10">BECK_S426</strain>
    </source>
</reference>
<evidence type="ECO:0000256" key="6">
    <source>
        <dbReference type="ARBA" id="ARBA00023136"/>
    </source>
</evidence>
<dbReference type="SUPFAM" id="SSF103473">
    <property type="entry name" value="MFS general substrate transporter"/>
    <property type="match status" value="1"/>
</dbReference>
<feature type="domain" description="Major facilitator superfamily (MFS) profile" evidence="8">
    <location>
        <begin position="23"/>
        <end position="404"/>
    </location>
</feature>
<evidence type="ECO:0000259" key="8">
    <source>
        <dbReference type="PROSITE" id="PS50850"/>
    </source>
</evidence>
<sequence>MNKETNHSDADSNTGMTSLERRAIAALTAVFSVRMFGLFMILPVFTLYAEDRYAGYTATLAGLAIGIYGLTQALLQIPFGMLSDRIGRKPVIIAGLIIFMFGSVIAALSDSILGVILGRALQGAGAIAAVVMALMADLTRERQRAKAMAIFGASVGLIFVLALIAGPALGHLVGLSGLFWMTAALGLVGMAVFYFSISEPAALRFHQDTEASPAQFSDVLKDRQLLRLDGGIFILHLVLVAGWVVLPLTLRDAGLAASDHWKVYVLVLLVSIILMFPFIIASGKQQYAKSVFVGAVFALGVYQLALAGYHENLITIVAMMVIFFTAFNILEANLPSLVSRFAPPEKKGTALGVYSTSQFLGAFVGGLAGGWLLDGYGPQAVFLFCAAMTGVWFLFAVTMRNPPPPKDRERTE</sequence>
<dbReference type="Pfam" id="PF07690">
    <property type="entry name" value="MFS_1"/>
    <property type="match status" value="1"/>
</dbReference>
<keyword evidence="5 7" id="KW-1133">Transmembrane helix</keyword>